<comment type="caution">
    <text evidence="4">The sequence shown here is derived from an EMBL/GenBank/DDBJ whole genome shotgun (WGS) entry which is preliminary data.</text>
</comment>
<dbReference type="Gene3D" id="3.40.50.720">
    <property type="entry name" value="NAD(P)-binding Rossmann-like Domain"/>
    <property type="match status" value="1"/>
</dbReference>
<organism evidence="4 5">
    <name type="scientific">Knoellia subterranea KCTC 19937</name>
    <dbReference type="NCBI Taxonomy" id="1385521"/>
    <lineage>
        <taxon>Bacteria</taxon>
        <taxon>Bacillati</taxon>
        <taxon>Actinomycetota</taxon>
        <taxon>Actinomycetes</taxon>
        <taxon>Micrococcales</taxon>
        <taxon>Intrasporangiaceae</taxon>
        <taxon>Knoellia</taxon>
    </lineage>
</organism>
<dbReference type="PRINTS" id="PR00080">
    <property type="entry name" value="SDRFAMILY"/>
</dbReference>
<dbReference type="PRINTS" id="PR00081">
    <property type="entry name" value="GDHRDH"/>
</dbReference>
<reference evidence="4 5" key="1">
    <citation type="submission" date="2013-08" db="EMBL/GenBank/DDBJ databases">
        <title>The genome sequence of Knoellia subterranea.</title>
        <authorList>
            <person name="Zhu W."/>
            <person name="Wang G."/>
        </authorList>
    </citation>
    <scope>NUCLEOTIDE SEQUENCE [LARGE SCALE GENOMIC DNA]</scope>
    <source>
        <strain evidence="4 5">KCTC 19937</strain>
    </source>
</reference>
<keyword evidence="5" id="KW-1185">Reference proteome</keyword>
<evidence type="ECO:0000256" key="3">
    <source>
        <dbReference type="RuleBase" id="RU000363"/>
    </source>
</evidence>
<accession>A0A0A0JG77</accession>
<dbReference type="Pfam" id="PF00106">
    <property type="entry name" value="adh_short"/>
    <property type="match status" value="1"/>
</dbReference>
<dbReference type="PANTHER" id="PTHR24322">
    <property type="entry name" value="PKSB"/>
    <property type="match status" value="1"/>
</dbReference>
<evidence type="ECO:0000256" key="1">
    <source>
        <dbReference type="ARBA" id="ARBA00006484"/>
    </source>
</evidence>
<evidence type="ECO:0000313" key="4">
    <source>
        <dbReference type="EMBL" id="KGN36133.1"/>
    </source>
</evidence>
<dbReference type="Proteomes" id="UP000030011">
    <property type="component" value="Unassembled WGS sequence"/>
</dbReference>
<evidence type="ECO:0000256" key="2">
    <source>
        <dbReference type="ARBA" id="ARBA00023002"/>
    </source>
</evidence>
<keyword evidence="2" id="KW-0560">Oxidoreductase</keyword>
<gene>
    <name evidence="4" type="ORF">N803_06050</name>
</gene>
<dbReference type="AlphaFoldDB" id="A0A0A0JG77"/>
<name>A0A0A0JG77_9MICO</name>
<dbReference type="OrthoDB" id="9792003at2"/>
<protein>
    <submittedName>
        <fullName evidence="4">Short-chain dehydrogenase</fullName>
    </submittedName>
</protein>
<dbReference type="eggNOG" id="COG0300">
    <property type="taxonomic scope" value="Bacteria"/>
</dbReference>
<dbReference type="SUPFAM" id="SSF51735">
    <property type="entry name" value="NAD(P)-binding Rossmann-fold domains"/>
    <property type="match status" value="1"/>
</dbReference>
<dbReference type="PANTHER" id="PTHR24322:SF736">
    <property type="entry name" value="RETINOL DEHYDROGENASE 10"/>
    <property type="match status" value="1"/>
</dbReference>
<proteinExistence type="inferred from homology"/>
<evidence type="ECO:0000313" key="5">
    <source>
        <dbReference type="Proteomes" id="UP000030011"/>
    </source>
</evidence>
<dbReference type="RefSeq" id="WP_035907302.1">
    <property type="nucleotide sequence ID" value="NZ_AVPK01000015.1"/>
</dbReference>
<dbReference type="STRING" id="1385521.N803_06050"/>
<dbReference type="InterPro" id="IPR036291">
    <property type="entry name" value="NAD(P)-bd_dom_sf"/>
</dbReference>
<dbReference type="EMBL" id="AVPK01000015">
    <property type="protein sequence ID" value="KGN36133.1"/>
    <property type="molecule type" value="Genomic_DNA"/>
</dbReference>
<dbReference type="InterPro" id="IPR002347">
    <property type="entry name" value="SDR_fam"/>
</dbReference>
<sequence>MSALGAAVVTGAGRGLGKEIARLLVNRGYAVLVTDVDETTARESADEIGAAGWRVVDVRDEAQVLAARDAAMSRNGRIDVWVNNAGVLLTGPAWEQTAEQRRLMVEVNALGAMNGTLAAIGAMRTVGAGGSGHIVNIVSLAGLTAVPGEAVYAASKHAAIGFSLSTLADLRLAGVDGIDISCVCPDGIWTPMLHDKLDDPQSALSFSGKLLQPEEVVAAVSRVLDRPRPVTALPRWRGWQVRFGDTFPRVALRLTPMIVEQGRRAQKKFLTRGVPGASRVRGSDT</sequence>
<comment type="similarity">
    <text evidence="1 3">Belongs to the short-chain dehydrogenases/reductases (SDR) family.</text>
</comment>
<dbReference type="CDD" id="cd05233">
    <property type="entry name" value="SDR_c"/>
    <property type="match status" value="1"/>
</dbReference>
<dbReference type="GO" id="GO:0016616">
    <property type="term" value="F:oxidoreductase activity, acting on the CH-OH group of donors, NAD or NADP as acceptor"/>
    <property type="evidence" value="ECO:0007669"/>
    <property type="project" value="TreeGrafter"/>
</dbReference>